<dbReference type="Proteomes" id="UP000807306">
    <property type="component" value="Unassembled WGS sequence"/>
</dbReference>
<protein>
    <submittedName>
        <fullName evidence="2">Uncharacterized protein</fullName>
    </submittedName>
</protein>
<sequence length="128" mass="13557">MSQSGRSSKSTATFSALPSAAYDSRDSGSSSPSASGNSTPTRKLISEPFCDPIELMANRLAEELELFGLGDFSSSSDADPFALCSVPQPNYRAPSLTRSSSRRRSSSTTLSIHTRSRSGSLTAIPEED</sequence>
<keyword evidence="3" id="KW-1185">Reference proteome</keyword>
<feature type="compositionally biased region" description="Low complexity" evidence="1">
    <location>
        <begin position="19"/>
        <end position="38"/>
    </location>
</feature>
<name>A0A9P6JTK2_9AGAR</name>
<accession>A0A9P6JTK2</accession>
<feature type="compositionally biased region" description="Polar residues" evidence="1">
    <location>
        <begin position="1"/>
        <end position="16"/>
    </location>
</feature>
<reference evidence="2" key="1">
    <citation type="submission" date="2020-11" db="EMBL/GenBank/DDBJ databases">
        <authorList>
            <consortium name="DOE Joint Genome Institute"/>
            <person name="Ahrendt S."/>
            <person name="Riley R."/>
            <person name="Andreopoulos W."/>
            <person name="Labutti K."/>
            <person name="Pangilinan J."/>
            <person name="Ruiz-Duenas F.J."/>
            <person name="Barrasa J.M."/>
            <person name="Sanchez-Garcia M."/>
            <person name="Camarero S."/>
            <person name="Miyauchi S."/>
            <person name="Serrano A."/>
            <person name="Linde D."/>
            <person name="Babiker R."/>
            <person name="Drula E."/>
            <person name="Ayuso-Fernandez I."/>
            <person name="Pacheco R."/>
            <person name="Padilla G."/>
            <person name="Ferreira P."/>
            <person name="Barriuso J."/>
            <person name="Kellner H."/>
            <person name="Castanera R."/>
            <person name="Alfaro M."/>
            <person name="Ramirez L."/>
            <person name="Pisabarro A.G."/>
            <person name="Kuo A."/>
            <person name="Tritt A."/>
            <person name="Lipzen A."/>
            <person name="He G."/>
            <person name="Yan M."/>
            <person name="Ng V."/>
            <person name="Cullen D."/>
            <person name="Martin F."/>
            <person name="Rosso M.-N."/>
            <person name="Henrissat B."/>
            <person name="Hibbett D."/>
            <person name="Martinez A.T."/>
            <person name="Grigoriev I.V."/>
        </authorList>
    </citation>
    <scope>NUCLEOTIDE SEQUENCE</scope>
    <source>
        <strain evidence="2">CBS 506.95</strain>
    </source>
</reference>
<feature type="region of interest" description="Disordered" evidence="1">
    <location>
        <begin position="1"/>
        <end position="45"/>
    </location>
</feature>
<dbReference type="EMBL" id="MU157831">
    <property type="protein sequence ID" value="KAF9532471.1"/>
    <property type="molecule type" value="Genomic_DNA"/>
</dbReference>
<comment type="caution">
    <text evidence="2">The sequence shown here is derived from an EMBL/GenBank/DDBJ whole genome shotgun (WGS) entry which is preliminary data.</text>
</comment>
<proteinExistence type="predicted"/>
<dbReference type="AlphaFoldDB" id="A0A9P6JTK2"/>
<evidence type="ECO:0000313" key="3">
    <source>
        <dbReference type="Proteomes" id="UP000807306"/>
    </source>
</evidence>
<evidence type="ECO:0000256" key="1">
    <source>
        <dbReference type="SAM" id="MobiDB-lite"/>
    </source>
</evidence>
<gene>
    <name evidence="2" type="ORF">CPB83DRAFT_890678</name>
</gene>
<evidence type="ECO:0000313" key="2">
    <source>
        <dbReference type="EMBL" id="KAF9532471.1"/>
    </source>
</evidence>
<feature type="region of interest" description="Disordered" evidence="1">
    <location>
        <begin position="83"/>
        <end position="128"/>
    </location>
</feature>
<organism evidence="2 3">
    <name type="scientific">Crepidotus variabilis</name>
    <dbReference type="NCBI Taxonomy" id="179855"/>
    <lineage>
        <taxon>Eukaryota</taxon>
        <taxon>Fungi</taxon>
        <taxon>Dikarya</taxon>
        <taxon>Basidiomycota</taxon>
        <taxon>Agaricomycotina</taxon>
        <taxon>Agaricomycetes</taxon>
        <taxon>Agaricomycetidae</taxon>
        <taxon>Agaricales</taxon>
        <taxon>Agaricineae</taxon>
        <taxon>Crepidotaceae</taxon>
        <taxon>Crepidotus</taxon>
    </lineage>
</organism>